<gene>
    <name evidence="2" type="ORF">P171DRAFT_442133</name>
</gene>
<evidence type="ECO:0000313" key="2">
    <source>
        <dbReference type="EMBL" id="KAF2446921.1"/>
    </source>
</evidence>
<dbReference type="AlphaFoldDB" id="A0A9P4PQ95"/>
<sequence>MPERETRAQWCGLWNLCVATKMKVGASRQRIREIMFTDRSSEMGHPVQNPPNPRSAIGARTAHPPTLPILSTPHPRFPQPQASLKPTTCRPSHPVTATGTVRPRTARQRNGTVPVVRYDSVSRVHMTGGGDDTRGSANASALRAEMAVVGRGVIDGGGWWCQVEAPGRSSNVWHRCTLLLASKSKPNRQTNKFQKTNCCQTKDADADAVAKAKAAKDHPIRKQIECKTKIEKMTKRELGISKSTNNHCRAPKLRAP</sequence>
<feature type="compositionally biased region" description="Polar residues" evidence="1">
    <location>
        <begin position="80"/>
        <end position="99"/>
    </location>
</feature>
<feature type="region of interest" description="Disordered" evidence="1">
    <location>
        <begin position="67"/>
        <end position="101"/>
    </location>
</feature>
<proteinExistence type="predicted"/>
<evidence type="ECO:0000313" key="3">
    <source>
        <dbReference type="Proteomes" id="UP000799764"/>
    </source>
</evidence>
<reference evidence="2" key="1">
    <citation type="journal article" date="2020" name="Stud. Mycol.">
        <title>101 Dothideomycetes genomes: a test case for predicting lifestyles and emergence of pathogens.</title>
        <authorList>
            <person name="Haridas S."/>
            <person name="Albert R."/>
            <person name="Binder M."/>
            <person name="Bloem J."/>
            <person name="Labutti K."/>
            <person name="Salamov A."/>
            <person name="Andreopoulos B."/>
            <person name="Baker S."/>
            <person name="Barry K."/>
            <person name="Bills G."/>
            <person name="Bluhm B."/>
            <person name="Cannon C."/>
            <person name="Castanera R."/>
            <person name="Culley D."/>
            <person name="Daum C."/>
            <person name="Ezra D."/>
            <person name="Gonzalez J."/>
            <person name="Henrissat B."/>
            <person name="Kuo A."/>
            <person name="Liang C."/>
            <person name="Lipzen A."/>
            <person name="Lutzoni F."/>
            <person name="Magnuson J."/>
            <person name="Mondo S."/>
            <person name="Nolan M."/>
            <person name="Ohm R."/>
            <person name="Pangilinan J."/>
            <person name="Park H.-J."/>
            <person name="Ramirez L."/>
            <person name="Alfaro M."/>
            <person name="Sun H."/>
            <person name="Tritt A."/>
            <person name="Yoshinaga Y."/>
            <person name="Zwiers L.-H."/>
            <person name="Turgeon B."/>
            <person name="Goodwin S."/>
            <person name="Spatafora J."/>
            <person name="Crous P."/>
            <person name="Grigoriev I."/>
        </authorList>
    </citation>
    <scope>NUCLEOTIDE SEQUENCE</scope>
    <source>
        <strain evidence="2">CBS 690.94</strain>
    </source>
</reference>
<dbReference type="EMBL" id="MU001497">
    <property type="protein sequence ID" value="KAF2446921.1"/>
    <property type="molecule type" value="Genomic_DNA"/>
</dbReference>
<organism evidence="2 3">
    <name type="scientific">Karstenula rhodostoma CBS 690.94</name>
    <dbReference type="NCBI Taxonomy" id="1392251"/>
    <lineage>
        <taxon>Eukaryota</taxon>
        <taxon>Fungi</taxon>
        <taxon>Dikarya</taxon>
        <taxon>Ascomycota</taxon>
        <taxon>Pezizomycotina</taxon>
        <taxon>Dothideomycetes</taxon>
        <taxon>Pleosporomycetidae</taxon>
        <taxon>Pleosporales</taxon>
        <taxon>Massarineae</taxon>
        <taxon>Didymosphaeriaceae</taxon>
        <taxon>Karstenula</taxon>
    </lineage>
</organism>
<comment type="caution">
    <text evidence="2">The sequence shown here is derived from an EMBL/GenBank/DDBJ whole genome shotgun (WGS) entry which is preliminary data.</text>
</comment>
<protein>
    <submittedName>
        <fullName evidence="2">Uncharacterized protein</fullName>
    </submittedName>
</protein>
<keyword evidence="3" id="KW-1185">Reference proteome</keyword>
<feature type="region of interest" description="Disordered" evidence="1">
    <location>
        <begin position="237"/>
        <end position="256"/>
    </location>
</feature>
<dbReference type="Proteomes" id="UP000799764">
    <property type="component" value="Unassembled WGS sequence"/>
</dbReference>
<accession>A0A9P4PQ95</accession>
<name>A0A9P4PQ95_9PLEO</name>
<evidence type="ECO:0000256" key="1">
    <source>
        <dbReference type="SAM" id="MobiDB-lite"/>
    </source>
</evidence>